<dbReference type="RefSeq" id="XP_046597048.1">
    <property type="nucleotide sequence ID" value="XM_046741092.1"/>
</dbReference>
<evidence type="ECO:0000256" key="1">
    <source>
        <dbReference type="SAM" id="MobiDB-lite"/>
    </source>
</evidence>
<accession>A0ABM3G9U3</accession>
<dbReference type="GeneID" id="107226824"/>
<gene>
    <name evidence="3" type="primary">LOC107226824</name>
</gene>
<keyword evidence="2" id="KW-1185">Reference proteome</keyword>
<sequence length="617" mass="71231">MVIQIYVTKKMKMLSLPEASCMKLCPKWDIRITKSSQFALKNYHPSLTNIFRRPAYGLLSYLKYAAATVAGYYLVVKHSSNSLTWLATFSALTAARYKYINWRTNRDLRKLISEQTELYYTFKRSLRILNQFFRINAGAKQSGMKFNDLAPEKLKLLQPVTEDTMKSLQIISDLYYRTTLNMVDLLPDSYRRNIDLQIAGLNRDSFVNMGEVTYGSLKQLFYRFILVQSEMLLTLAHVGHSDLSGVCDELKRAMKMEKIVSQLLKFTEKHRISLAKVVDEFHNYRSVSVEEKYRRSFTGSKWQDLYVRLHLTSHKMQHAYNKLTSIMEDIENHLDRGTNESELLEALQIKLDDVYRDAVKARDLAELSTLIVVRMNQKNYNQEKGNDIMCDVSSGTLRSDVPIVKDTDPEIMDEVFEEYIRENYSDALVNCNMDDYLEKCSKLDKMLSSNLMSELKEALIEKQKDTRERELRAMERMGYKIPNESPTANDSKQDHSSDSDNEMASRSSIPYSKETLEEKEKLISKSETIAPLPPPPPPPPPDLMKPKFHQPRVEIKPDGAENENEKSRCFIPLVPFRPILLPSFLSNEEETFIGSGENSDEDISTNESEEKSVNTDL</sequence>
<dbReference type="Proteomes" id="UP000829291">
    <property type="component" value="Chromosome 5"/>
</dbReference>
<feature type="compositionally biased region" description="Basic and acidic residues" evidence="1">
    <location>
        <begin position="608"/>
        <end position="617"/>
    </location>
</feature>
<feature type="compositionally biased region" description="Basic and acidic residues" evidence="1">
    <location>
        <begin position="514"/>
        <end position="524"/>
    </location>
</feature>
<feature type="region of interest" description="Disordered" evidence="1">
    <location>
        <begin position="477"/>
        <end position="566"/>
    </location>
</feature>
<reference evidence="3" key="1">
    <citation type="submission" date="2025-08" db="UniProtKB">
        <authorList>
            <consortium name="RefSeq"/>
        </authorList>
    </citation>
    <scope>IDENTIFICATION</scope>
    <source>
        <tissue evidence="3">Thorax and Abdomen</tissue>
    </source>
</reference>
<organism evidence="2 3">
    <name type="scientific">Neodiprion lecontei</name>
    <name type="common">Redheaded pine sawfly</name>
    <dbReference type="NCBI Taxonomy" id="441921"/>
    <lineage>
        <taxon>Eukaryota</taxon>
        <taxon>Metazoa</taxon>
        <taxon>Ecdysozoa</taxon>
        <taxon>Arthropoda</taxon>
        <taxon>Hexapoda</taxon>
        <taxon>Insecta</taxon>
        <taxon>Pterygota</taxon>
        <taxon>Neoptera</taxon>
        <taxon>Endopterygota</taxon>
        <taxon>Hymenoptera</taxon>
        <taxon>Tenthredinoidea</taxon>
        <taxon>Diprionidae</taxon>
        <taxon>Diprioninae</taxon>
        <taxon>Neodiprion</taxon>
    </lineage>
</organism>
<name>A0ABM3G9U3_NEOLC</name>
<protein>
    <submittedName>
        <fullName evidence="3">Uncharacterized protein LOC107226824 isoform X2</fullName>
    </submittedName>
</protein>
<evidence type="ECO:0000313" key="3">
    <source>
        <dbReference type="RefSeq" id="XP_046597048.1"/>
    </source>
</evidence>
<proteinExistence type="predicted"/>
<feature type="compositionally biased region" description="Basic and acidic residues" evidence="1">
    <location>
        <begin position="551"/>
        <end position="566"/>
    </location>
</feature>
<feature type="region of interest" description="Disordered" evidence="1">
    <location>
        <begin position="591"/>
        <end position="617"/>
    </location>
</feature>
<feature type="compositionally biased region" description="Pro residues" evidence="1">
    <location>
        <begin position="531"/>
        <end position="543"/>
    </location>
</feature>
<evidence type="ECO:0000313" key="2">
    <source>
        <dbReference type="Proteomes" id="UP000829291"/>
    </source>
</evidence>